<feature type="compositionally biased region" description="Basic and acidic residues" evidence="1">
    <location>
        <begin position="288"/>
        <end position="305"/>
    </location>
</feature>
<organism evidence="2 3">
    <name type="scientific">Phyllosticta citribraziliensis</name>
    <dbReference type="NCBI Taxonomy" id="989973"/>
    <lineage>
        <taxon>Eukaryota</taxon>
        <taxon>Fungi</taxon>
        <taxon>Dikarya</taxon>
        <taxon>Ascomycota</taxon>
        <taxon>Pezizomycotina</taxon>
        <taxon>Dothideomycetes</taxon>
        <taxon>Dothideomycetes incertae sedis</taxon>
        <taxon>Botryosphaeriales</taxon>
        <taxon>Phyllostictaceae</taxon>
        <taxon>Phyllosticta</taxon>
    </lineage>
</organism>
<name>A0ABR1LKI0_9PEZI</name>
<proteinExistence type="predicted"/>
<comment type="caution">
    <text evidence="2">The sequence shown here is derived from an EMBL/GenBank/DDBJ whole genome shotgun (WGS) entry which is preliminary data.</text>
</comment>
<feature type="region of interest" description="Disordered" evidence="1">
    <location>
        <begin position="1"/>
        <end position="87"/>
    </location>
</feature>
<dbReference type="GeneID" id="92033981"/>
<feature type="compositionally biased region" description="Basic and acidic residues" evidence="1">
    <location>
        <begin position="39"/>
        <end position="53"/>
    </location>
</feature>
<sequence>MVKNSQQKRKRSIASSGSPLMSPMSPSDNVGLLTAFNLEHPERSNAEDLDHTNHSSGDAAPSCLFPEPREPASATQCSKKRKIDDTDFGDGIDAAADAEMMLNPAYAVSPGTYFRPPPFVQMLDINMSSRKNLNVGLSYSPTRQPHGHAEDSFGDSMMQADTDQAMASVPDMDINASSGTEMDMDMGMGMGMASVGFNYAEQLGYSQDTGDRFSYEGPFMGACSDLDLTLDSATSEQERALLSSTSEWRSNTSLFEVSSSKRRLASLQPVPGDSDYVDFEQLSEKFLAENPHHKDRGMLNKRTADEPVFVPPSLADEELSRVSSQDDNEDL</sequence>
<feature type="region of interest" description="Disordered" evidence="1">
    <location>
        <begin position="288"/>
        <end position="331"/>
    </location>
</feature>
<evidence type="ECO:0000256" key="1">
    <source>
        <dbReference type="SAM" id="MobiDB-lite"/>
    </source>
</evidence>
<protein>
    <submittedName>
        <fullName evidence="2">Uncharacterized protein</fullName>
    </submittedName>
</protein>
<evidence type="ECO:0000313" key="2">
    <source>
        <dbReference type="EMBL" id="KAK7534272.1"/>
    </source>
</evidence>
<evidence type="ECO:0000313" key="3">
    <source>
        <dbReference type="Proteomes" id="UP001360953"/>
    </source>
</evidence>
<feature type="compositionally biased region" description="Low complexity" evidence="1">
    <location>
        <begin position="15"/>
        <end position="27"/>
    </location>
</feature>
<accession>A0ABR1LKI0</accession>
<feature type="compositionally biased region" description="Basic residues" evidence="1">
    <location>
        <begin position="1"/>
        <end position="12"/>
    </location>
</feature>
<keyword evidence="3" id="KW-1185">Reference proteome</keyword>
<gene>
    <name evidence="2" type="ORF">J3D65DRAFT_632944</name>
</gene>
<dbReference type="RefSeq" id="XP_066653311.1">
    <property type="nucleotide sequence ID" value="XM_066801075.1"/>
</dbReference>
<dbReference type="EMBL" id="JBBPEH010000009">
    <property type="protein sequence ID" value="KAK7534272.1"/>
    <property type="molecule type" value="Genomic_DNA"/>
</dbReference>
<dbReference type="Proteomes" id="UP001360953">
    <property type="component" value="Unassembled WGS sequence"/>
</dbReference>
<reference evidence="2 3" key="1">
    <citation type="submission" date="2024-04" db="EMBL/GenBank/DDBJ databases">
        <title>Phyllosticta paracitricarpa is synonymous to the EU quarantine fungus P. citricarpa based on phylogenomic analyses.</title>
        <authorList>
            <consortium name="Lawrence Berkeley National Laboratory"/>
            <person name="Van ingen-buijs V.A."/>
            <person name="Van westerhoven A.C."/>
            <person name="Haridas S."/>
            <person name="Skiadas P."/>
            <person name="Martin F."/>
            <person name="Groenewald J.Z."/>
            <person name="Crous P.W."/>
            <person name="Seidl M.F."/>
        </authorList>
    </citation>
    <scope>NUCLEOTIDE SEQUENCE [LARGE SCALE GENOMIC DNA]</scope>
    <source>
        <strain evidence="2 3">CPC 17464</strain>
    </source>
</reference>